<name>A0A507CTJ7_9FUNG</name>
<dbReference type="EMBL" id="QEAM01000271">
    <property type="protein sequence ID" value="TPX42456.1"/>
    <property type="molecule type" value="Genomic_DNA"/>
</dbReference>
<dbReference type="PANTHER" id="PTHR15503">
    <property type="entry name" value="LDOC1 RELATED"/>
    <property type="match status" value="1"/>
</dbReference>
<comment type="caution">
    <text evidence="3">The sequence shown here is derived from an EMBL/GenBank/DDBJ whole genome shotgun (WGS) entry which is preliminary data.</text>
</comment>
<dbReference type="CDD" id="cd00303">
    <property type="entry name" value="retropepsin_like"/>
    <property type="match status" value="1"/>
</dbReference>
<feature type="coiled-coil region" evidence="1">
    <location>
        <begin position="47"/>
        <end position="78"/>
    </location>
</feature>
<organism evidence="3 4">
    <name type="scientific">Synchytrium endobioticum</name>
    <dbReference type="NCBI Taxonomy" id="286115"/>
    <lineage>
        <taxon>Eukaryota</taxon>
        <taxon>Fungi</taxon>
        <taxon>Fungi incertae sedis</taxon>
        <taxon>Chytridiomycota</taxon>
        <taxon>Chytridiomycota incertae sedis</taxon>
        <taxon>Chytridiomycetes</taxon>
        <taxon>Synchytriales</taxon>
        <taxon>Synchytriaceae</taxon>
        <taxon>Synchytrium</taxon>
    </lineage>
</organism>
<gene>
    <name evidence="3" type="ORF">SeLEV6574_g05607</name>
</gene>
<dbReference type="SUPFAM" id="SSF50630">
    <property type="entry name" value="Acid proteases"/>
    <property type="match status" value="1"/>
</dbReference>
<feature type="region of interest" description="Disordered" evidence="2">
    <location>
        <begin position="94"/>
        <end position="117"/>
    </location>
</feature>
<evidence type="ECO:0000313" key="4">
    <source>
        <dbReference type="Proteomes" id="UP000320475"/>
    </source>
</evidence>
<dbReference type="InterPro" id="IPR021109">
    <property type="entry name" value="Peptidase_aspartic_dom_sf"/>
</dbReference>
<dbReference type="Pfam" id="PF08284">
    <property type="entry name" value="RVP_2"/>
    <property type="match status" value="1"/>
</dbReference>
<evidence type="ECO:0000313" key="3">
    <source>
        <dbReference type="EMBL" id="TPX42456.1"/>
    </source>
</evidence>
<dbReference type="PANTHER" id="PTHR15503:SF22">
    <property type="entry name" value="TRANSPOSON TY3-I GAG POLYPROTEIN"/>
    <property type="match status" value="1"/>
</dbReference>
<dbReference type="AlphaFoldDB" id="A0A507CTJ7"/>
<dbReference type="VEuPathDB" id="FungiDB:SeMB42_g05595"/>
<dbReference type="Proteomes" id="UP000320475">
    <property type="component" value="Unassembled WGS sequence"/>
</dbReference>
<keyword evidence="1" id="KW-0175">Coiled coil</keyword>
<evidence type="ECO:0000256" key="2">
    <source>
        <dbReference type="SAM" id="MobiDB-lite"/>
    </source>
</evidence>
<evidence type="ECO:0000256" key="1">
    <source>
        <dbReference type="SAM" id="Coils"/>
    </source>
</evidence>
<accession>A0A507CTJ7</accession>
<evidence type="ECO:0008006" key="5">
    <source>
        <dbReference type="Google" id="ProtNLM"/>
    </source>
</evidence>
<proteinExistence type="predicted"/>
<dbReference type="OrthoDB" id="2290219at2759"/>
<dbReference type="InterPro" id="IPR032567">
    <property type="entry name" value="RTL1-rel"/>
</dbReference>
<reference evidence="3 4" key="1">
    <citation type="journal article" date="2019" name="Sci. Rep.">
        <title>Comparative genomics of chytrid fungi reveal insights into the obligate biotrophic and pathogenic lifestyle of Synchytrium endobioticum.</title>
        <authorList>
            <person name="van de Vossenberg B.T.L.H."/>
            <person name="Warris S."/>
            <person name="Nguyen H.D.T."/>
            <person name="van Gent-Pelzer M.P.E."/>
            <person name="Joly D.L."/>
            <person name="van de Geest H.C."/>
            <person name="Bonants P.J.M."/>
            <person name="Smith D.S."/>
            <person name="Levesque C.A."/>
            <person name="van der Lee T.A.J."/>
        </authorList>
    </citation>
    <scope>NUCLEOTIDE SEQUENCE [LARGE SCALE GENOMIC DNA]</scope>
    <source>
        <strain evidence="3 4">LEV6574</strain>
    </source>
</reference>
<dbReference type="Gene3D" id="2.40.70.10">
    <property type="entry name" value="Acid Proteases"/>
    <property type="match status" value="1"/>
</dbReference>
<protein>
    <recommendedName>
        <fullName evidence="5">Retrotransposon gag domain-containing protein</fullName>
    </recommendedName>
</protein>
<sequence>MSNLLSDDMYELDLLKLEMTEAQADVAVARTTVTTTRNESDAKEQNITKLKLLLEGTKNKYQKALDEARVRYKAAAKAALADAAISATTSQPIRPVNPASVQPTITPPISEMKISDPDKFSGRMSDYSRWKFECQNVIAVRSKIDTDDKRIRYMGSRMEGLALTWNQKYSRKRDSARLVDPPSADERIRRTSETQLEKAVQGDKDFNEYTTYYENLVLKAQYNIDERITHFLGTLHPVILSNWKSPSVPSSFSEVCTSIRQSISFAQIINQAKITPKGKTSNFIPSTFSSNKPLYKGESKSSNNQKELTSVWKDGNKPGPFTFHSDKPGYKIRLAAGRCTRCGMKHSTTLCPHYPTSKSNVENYQHWKKLEETYRKEMGQTTDRPSSNINVVDTNIPIAEEVVYEMQNTDDDSDAYLAWLNRLQTEELSVGAPPFLINFALQVASSSQKIMGKALIDCGASRSFLGSSFVKTHRIHSEALQPPLVVTLADGATQQTLRKRIESSTLTIFKHDEVINFPIFHTQRYDMILGLDWLTYHNPTIDWELRNIIFDGYICKHPSSPHQVPPDDHVAHVRFIIDEGEHIVMAAPEGQEVIPPKSWPMSEFPRIFDMKKQGYLPPCCICTYGWMDEERCFFLIQKKTCG</sequence>